<dbReference type="FunFam" id="1.10.8.710:FF:000002">
    <property type="entry name" value="dynein heavy chain 17, axonemal"/>
    <property type="match status" value="1"/>
</dbReference>
<evidence type="ECO:0000313" key="24">
    <source>
        <dbReference type="EMBL" id="KAF8562194.1"/>
    </source>
</evidence>
<evidence type="ECO:0000256" key="1">
    <source>
        <dbReference type="ARBA" id="ARBA00004430"/>
    </source>
</evidence>
<keyword evidence="11" id="KW-0505">Motor protein</keyword>
<dbReference type="Gene3D" id="1.20.920.20">
    <property type="match status" value="1"/>
</dbReference>
<keyword evidence="5" id="KW-0677">Repeat</keyword>
<evidence type="ECO:0000256" key="10">
    <source>
        <dbReference type="ARBA" id="ARBA00023069"/>
    </source>
</evidence>
<keyword evidence="8" id="KW-0243">Dynein</keyword>
<dbReference type="InterPro" id="IPR042219">
    <property type="entry name" value="AAA_lid_11_sf"/>
</dbReference>
<dbReference type="FunFam" id="1.20.1270.280:FF:000003">
    <property type="entry name" value="Dynein axonemal heavy chain 17"/>
    <property type="match status" value="1"/>
</dbReference>
<dbReference type="Gene3D" id="6.10.140.1060">
    <property type="match status" value="1"/>
</dbReference>
<dbReference type="InterPro" id="IPR035706">
    <property type="entry name" value="AAA_9"/>
</dbReference>
<comment type="similarity">
    <text evidence="2">Belongs to the dynein heavy chain family.</text>
</comment>
<keyword evidence="13" id="KW-0966">Cell projection</keyword>
<dbReference type="Proteomes" id="UP000699462">
    <property type="component" value="Unassembled WGS sequence"/>
</dbReference>
<evidence type="ECO:0000259" key="21">
    <source>
        <dbReference type="Pfam" id="PF17857"/>
    </source>
</evidence>
<feature type="domain" description="Dynein heavy chain AAA module D4" evidence="18">
    <location>
        <begin position="797"/>
        <end position="1056"/>
    </location>
</feature>
<evidence type="ECO:0000256" key="5">
    <source>
        <dbReference type="ARBA" id="ARBA00022737"/>
    </source>
</evidence>
<evidence type="ECO:0000259" key="22">
    <source>
        <dbReference type="Pfam" id="PF18198"/>
    </source>
</evidence>
<keyword evidence="7" id="KW-0067">ATP-binding</keyword>
<sequence length="2493" mass="284375">MLVAQGFLDGTVLARKFITLYQLCKELLSKQDHYDWGLRAIKSVLVVAGALKRDNPEHSEDSVLMRALRDFNIPKLVTEDMAVFLGLISDLFPNLDVPRKRNLEFEAKVKQATEDLGLQPEDSFILKIVQLHELFEVRHSVFIVGNAGTGKSQVWKTLQHTYRMEKQRPVAVDLDPKAVTNDELFGIINPVTREWKDGLFSVVMRDLASMTGPDPKWIVLDGDIDPMWIESLNTVMDDNKVLTLASNERIPLTDSMRLLFEISHLKAATPATVSRAGILYINPGDLGWIPYVHSWLDERVRQKKTLSRTERPALSICFDKYVGPSLEVVRSKLKRVTPIPDIAHVEMLCYLLECLLDAQSASKDTREFTKENYEMLFVFCCVWAFGGSLYKDRLTDYRVEFSRWWLNEFKQVKFPSTGGVFDFFWSLQTRKFESWSTRLTKCELDPEIPLDASLVPTVEVVRLRFFLDLLIEAGRPVMLVGSAGTGKSVIMQDKFSSLSDNFIVRNIPFNFYTTSMMLQEVLDKSLEKKAGNNYGPPGQKRLIYFIDDLNMPEVDQYFTVQPHTLIRQHIDYGHFYDRQKLTLKRVQKTQYVAAMNPTAGNFTITPRLQRHFSVFALSFPDEAAVRTIYSTVIKQHFLRNSFPMVLVRAVDTLVDTCLNAHNKITAVFLPTAIRFHYVFSLRDLTNIFQCLLFSQPETCNNLLSLVRLYRHEAMRVYTDRMIDLIDAELAMKHVTQAITTQFPEINPADIMAEPVLYCSFNKGLSSDRVYSPVGSMEQVTKLVADALNTYNDMFAMMNLVLFNDAVVHVVRICRILEMPHGSALLIGIGGSGKQSLSRLAAFMSGFEVSQIVLRKGYSLQDLRNHLAQLYLKASLKNMPFVFLMTDAQVSDERFLVYVNDFLVSGEIANLFADEELDQIINSIRPEVKSCGLPNTIENCWQFFIDKTRKMLRVILCFSPVGDKLRVRARRFPALVNRTCIDWFHEWPHEALLSVSLRFLEDCPGLSDELRPSVSQYMAFAQSTVNELSKDYLEKERRHNYTTPKSFLEQISLYKRMVGVRIEELQQKIDRLVNGLDRLKDAVEQTSKLKVQLAEQEIVVKEKSENANRLIAAVGQETEKVSAEKEIAAKEEVRVSMIKADVTRKQRGCEEDLRKAEPALMAAQEALNTLNKNNLTELKALTTPPPDVVMVCSAVICLFAMDGKLPKDRSWRAARAGMMSKVDQFLNNLLNYDKENIHHNGKQAAMEYVKMPSFDPDVIRTKSSAAAGLCSWVINILKFHDVYLEVKPKRDALDAANEELRQATDKLEALQKKINALEASLAELTANFREATEEKLRCQQEADFTAKTLDLANRLVNGFASENVRWAQQVEGLRKLDETVVGDVLVTTTFISYFGYLSRPFRQQLMDARVWPFFNKLSVRIPIRDGIDPLYMLVDDAIIATWNNQSLPEDRMSVENAAIFHFCERWPLCVDPQLQAIKWIKQRYGSDLIVTRLGVKNYLEQIEKAISDGSTVLIENIDEFIDPILDPIIGRQTIKKGTAIKIGDREIPYNPNFRLVLQTKLSNPHYQPELQAQTTLINFTVTPDGLEDQLLAVVVSKERPDLEKLKSDLTKQQNEFKITLKNLEDSLLAKLATSEGNFLGDHSLIENLETNKKTAKDIEEKVTQAKITEKEINQAREHYRPVAARAALIYFVMNDLCQIHPMYQFSLKAFRSVFEISIDTTPEAESDKERLVNLLDSITYSIFVYTTRGLFEKDKLIFLILMVLQIQASSKELPPALTDFLLRYPVVPDAKSPVDFLSDLNWGGVQTLVKMNAFRDLDKDIVASAKRWKAFLETEAPEKEKFPQEWKNKNAAEKLCMMRALRHDRMTYALRHYVATTFGVKYVEARQIELAKSFKESSSAVPIFFILSPGVDPLKDVEVLGNKLGFTSDQGNFHNISLGQGQEVVAEAALEIAAREGHWVVLQNIHLVARWLSTLEKRLEQYSETAHPNYRVFISAEPASDPSAHIIPQGVLENAIKITNEPPTGMHANLHKALDNFTQETLERCTKEAEFKPILFSLCYFHALVTERSKFGTQGWNRTYPFNVADLCICSDVLYNYLETNSKVPWVDLRYLFGEIMYGGHITDDWDRRLCRTLLQEYLQPDLVDGDLYLAPNFLVPPNSDYAGYHDYVDKNLPPESPYLYGLHPNAEIEFLTKAAERIFRVVLELQPRDSIVSVEGAPSREETLNTLLEDLMERLTDGFSMSELYARQAPEERSPYAVVVLQECERMNLLINEMRRSMKELRLGLRGELTVSAAMETLINSLLLDQVPASWERYAYPSLYPLGLWFADMLNRVKDLDIWSQDLGLPGSVWIGGLFNPQSFLTAVMQETARKMEWPLDKICISVEVTKKTREEMGSAPREGAYVHGLFMEGARWDSVAGCVVDARIKELAPPMPVILLRAVPSDKQEGRVAAMYACPVYKTKARGPTFVWTFHLKTKEKPAKWIMRGVALLLQA</sequence>
<dbReference type="Pfam" id="PF17852">
    <property type="entry name" value="Dynein_AAA_lid"/>
    <property type="match status" value="1"/>
</dbReference>
<feature type="coiled-coil region" evidence="14">
    <location>
        <begin position="1601"/>
        <end position="1677"/>
    </location>
</feature>
<dbReference type="Pfam" id="PF18198">
    <property type="entry name" value="AAA_lid_11"/>
    <property type="match status" value="1"/>
</dbReference>
<dbReference type="GO" id="GO:0030286">
    <property type="term" value="C:dynein complex"/>
    <property type="evidence" value="ECO:0007669"/>
    <property type="project" value="UniProtKB-KW"/>
</dbReference>
<dbReference type="Gene3D" id="1.10.472.130">
    <property type="match status" value="1"/>
</dbReference>
<dbReference type="Pfam" id="PF12775">
    <property type="entry name" value="AAA_7"/>
    <property type="match status" value="1"/>
</dbReference>
<dbReference type="FunFam" id="1.20.920.30:FF:000003">
    <property type="entry name" value="Dynein axonemal heavy chain 17"/>
    <property type="match status" value="1"/>
</dbReference>
<evidence type="ECO:0000256" key="4">
    <source>
        <dbReference type="ARBA" id="ARBA00022701"/>
    </source>
</evidence>
<dbReference type="GO" id="GO:0051959">
    <property type="term" value="F:dynein light intermediate chain binding"/>
    <property type="evidence" value="ECO:0007669"/>
    <property type="project" value="InterPro"/>
</dbReference>
<evidence type="ECO:0000256" key="13">
    <source>
        <dbReference type="ARBA" id="ARBA00023273"/>
    </source>
</evidence>
<dbReference type="Gene3D" id="1.10.8.710">
    <property type="match status" value="1"/>
</dbReference>
<keyword evidence="4" id="KW-0493">Microtubule</keyword>
<feature type="domain" description="Dynein heavy chain hydrolytic ATP-binding dynein motor region" evidence="16">
    <location>
        <begin position="1"/>
        <end position="152"/>
    </location>
</feature>
<dbReference type="InterPro" id="IPR026983">
    <property type="entry name" value="DHC"/>
</dbReference>
<dbReference type="FunFam" id="1.10.8.720:FF:000002">
    <property type="entry name" value="Dynein heavy chain 9, axonemal"/>
    <property type="match status" value="1"/>
</dbReference>
<dbReference type="InterPro" id="IPR041658">
    <property type="entry name" value="AAA_lid_11"/>
</dbReference>
<feature type="coiled-coil region" evidence="14">
    <location>
        <begin position="1289"/>
        <end position="1340"/>
    </location>
</feature>
<dbReference type="GO" id="GO:0045505">
    <property type="term" value="F:dynein intermediate chain binding"/>
    <property type="evidence" value="ECO:0007669"/>
    <property type="project" value="InterPro"/>
</dbReference>
<dbReference type="OrthoDB" id="10251809at2759"/>
<feature type="domain" description="Dynein heavy chain 3 AAA+ lid" evidence="21">
    <location>
        <begin position="653"/>
        <end position="745"/>
    </location>
</feature>
<feature type="domain" description="Dynein heavy chain AAA lid" evidence="22">
    <location>
        <begin position="2050"/>
        <end position="2186"/>
    </location>
</feature>
<evidence type="ECO:0000256" key="14">
    <source>
        <dbReference type="SAM" id="Coils"/>
    </source>
</evidence>
<feature type="domain" description="Dynein heavy chain region D6 P-loop" evidence="15">
    <location>
        <begin position="1898"/>
        <end position="2018"/>
    </location>
</feature>
<dbReference type="Pfam" id="PF12780">
    <property type="entry name" value="AAA_8"/>
    <property type="match status" value="1"/>
</dbReference>
<evidence type="ECO:0000256" key="9">
    <source>
        <dbReference type="ARBA" id="ARBA00023054"/>
    </source>
</evidence>
<dbReference type="Pfam" id="PF12774">
    <property type="entry name" value="AAA_6"/>
    <property type="match status" value="1"/>
</dbReference>
<keyword evidence="12" id="KW-0206">Cytoskeleton</keyword>
<evidence type="ECO:0000259" key="18">
    <source>
        <dbReference type="Pfam" id="PF12780"/>
    </source>
</evidence>
<keyword evidence="9 14" id="KW-0175">Coiled coil</keyword>
<dbReference type="Gene3D" id="1.20.1270.280">
    <property type="match status" value="1"/>
</dbReference>
<feature type="domain" description="Dynein heavy chain ATP-binding dynein motor region" evidence="19">
    <location>
        <begin position="1440"/>
        <end position="1657"/>
    </location>
</feature>
<dbReference type="SUPFAM" id="SSF52540">
    <property type="entry name" value="P-loop containing nucleoside triphosphate hydrolases"/>
    <property type="match status" value="3"/>
</dbReference>
<evidence type="ECO:0000259" key="20">
    <source>
        <dbReference type="Pfam" id="PF17852"/>
    </source>
</evidence>
<dbReference type="InterPro" id="IPR024317">
    <property type="entry name" value="Dynein_heavy_chain_D4_dom"/>
</dbReference>
<evidence type="ECO:0000259" key="16">
    <source>
        <dbReference type="Pfam" id="PF12774"/>
    </source>
</evidence>
<dbReference type="FunFam" id="1.10.8.1220:FF:000001">
    <property type="entry name" value="Dynein axonemal heavy chain 5"/>
    <property type="match status" value="1"/>
</dbReference>
<dbReference type="Pfam" id="PF12781">
    <property type="entry name" value="AAA_9"/>
    <property type="match status" value="1"/>
</dbReference>
<dbReference type="InterPro" id="IPR041228">
    <property type="entry name" value="Dynein_C"/>
</dbReference>
<dbReference type="FunFam" id="1.20.920.20:FF:000003">
    <property type="entry name" value="Dynein axonemal heavy chain 17"/>
    <property type="match status" value="1"/>
</dbReference>
<accession>A0A8T0D5F2</accession>
<dbReference type="PANTHER" id="PTHR46961:SF20">
    <property type="entry name" value="LOW QUALITY PROTEIN: DYNEIN BETA CHAIN, CILIARY-LIKE"/>
    <property type="match status" value="1"/>
</dbReference>
<dbReference type="InterPro" id="IPR035699">
    <property type="entry name" value="AAA_6"/>
</dbReference>
<dbReference type="Gene3D" id="1.10.8.720">
    <property type="entry name" value="Region D6 of dynein motor"/>
    <property type="match status" value="1"/>
</dbReference>
<keyword evidence="25" id="KW-1185">Reference proteome</keyword>
<comment type="caution">
    <text evidence="24">The sequence shown here is derived from an EMBL/GenBank/DDBJ whole genome shotgun (WGS) entry which is preliminary data.</text>
</comment>
<dbReference type="Gene3D" id="3.10.490.20">
    <property type="match status" value="1"/>
</dbReference>
<keyword evidence="3" id="KW-0963">Cytoplasm</keyword>
<evidence type="ECO:0000256" key="8">
    <source>
        <dbReference type="ARBA" id="ARBA00023017"/>
    </source>
</evidence>
<dbReference type="Pfam" id="PF03028">
    <property type="entry name" value="Dynein_heavy"/>
    <property type="match status" value="1"/>
</dbReference>
<dbReference type="FunFam" id="3.40.50.300:FF:002141">
    <property type="entry name" value="Dynein heavy chain"/>
    <property type="match status" value="1"/>
</dbReference>
<dbReference type="InterPro" id="IPR041589">
    <property type="entry name" value="DNAH3_AAA_lid_1"/>
</dbReference>
<reference evidence="24 25" key="1">
    <citation type="submission" date="2019-07" db="EMBL/GenBank/DDBJ databases">
        <title>Annotation for the trematode Paragonimus westermani.</title>
        <authorList>
            <person name="Choi Y.-J."/>
        </authorList>
    </citation>
    <scope>NUCLEOTIDE SEQUENCE [LARGE SCALE GENOMIC DNA]</scope>
    <source>
        <strain evidence="24">180907_Pwestermani</strain>
    </source>
</reference>
<dbReference type="FunFam" id="3.40.50.300:FF:000411">
    <property type="entry name" value="dynein heavy chain 17, axonemal"/>
    <property type="match status" value="1"/>
</dbReference>
<evidence type="ECO:0000259" key="19">
    <source>
        <dbReference type="Pfam" id="PF12781"/>
    </source>
</evidence>
<dbReference type="EMBL" id="JTDF01021169">
    <property type="protein sequence ID" value="KAF8562194.1"/>
    <property type="molecule type" value="Genomic_DNA"/>
</dbReference>
<feature type="domain" description="Dynein heavy chain coiled coil stalk" evidence="17">
    <location>
        <begin position="1069"/>
        <end position="1411"/>
    </location>
</feature>
<evidence type="ECO:0000256" key="6">
    <source>
        <dbReference type="ARBA" id="ARBA00022741"/>
    </source>
</evidence>
<evidence type="ECO:0008006" key="26">
    <source>
        <dbReference type="Google" id="ProtNLM"/>
    </source>
</evidence>
<comment type="subcellular location">
    <subcellularLocation>
        <location evidence="1">Cytoplasm</location>
        <location evidence="1">Cytoskeleton</location>
        <location evidence="1">Cilium axoneme</location>
    </subcellularLocation>
</comment>
<dbReference type="Gene3D" id="1.20.920.30">
    <property type="match status" value="1"/>
</dbReference>
<dbReference type="GO" id="GO:0005930">
    <property type="term" value="C:axoneme"/>
    <property type="evidence" value="ECO:0007669"/>
    <property type="project" value="UniProtKB-SubCell"/>
</dbReference>
<dbReference type="InterPro" id="IPR043157">
    <property type="entry name" value="Dynein_AAA1S"/>
</dbReference>
<evidence type="ECO:0000256" key="2">
    <source>
        <dbReference type="ARBA" id="ARBA00008887"/>
    </source>
</evidence>
<dbReference type="FunFam" id="3.10.490.20:FF:000002">
    <property type="entry name" value="Dynein axonemal heavy chain 17"/>
    <property type="match status" value="1"/>
</dbReference>
<dbReference type="FunFam" id="3.40.50.300:FF:000049">
    <property type="entry name" value="Dynein, axonemal, heavy chain 5"/>
    <property type="match status" value="1"/>
</dbReference>
<evidence type="ECO:0000313" key="25">
    <source>
        <dbReference type="Proteomes" id="UP000699462"/>
    </source>
</evidence>
<evidence type="ECO:0000259" key="15">
    <source>
        <dbReference type="Pfam" id="PF03028"/>
    </source>
</evidence>
<feature type="domain" description="Dynein heavy chain AAA 5 extension" evidence="20">
    <location>
        <begin position="317"/>
        <end position="436"/>
    </location>
</feature>
<evidence type="ECO:0000256" key="12">
    <source>
        <dbReference type="ARBA" id="ARBA00023212"/>
    </source>
</evidence>
<evidence type="ECO:0000256" key="11">
    <source>
        <dbReference type="ARBA" id="ARBA00023175"/>
    </source>
</evidence>
<dbReference type="Pfam" id="PF18199">
    <property type="entry name" value="Dynein_C"/>
    <property type="match status" value="1"/>
</dbReference>
<dbReference type="PANTHER" id="PTHR46961">
    <property type="entry name" value="DYNEIN HEAVY CHAIN 1, AXONEMAL-LIKE PROTEIN"/>
    <property type="match status" value="1"/>
</dbReference>
<name>A0A8T0D5F2_9TREM</name>
<dbReference type="Gene3D" id="1.10.8.1220">
    <property type="match status" value="1"/>
</dbReference>
<dbReference type="FunFam" id="3.40.50.300:FF:000945">
    <property type="entry name" value="Dynein axonemal heavy chain 9"/>
    <property type="match status" value="1"/>
</dbReference>
<dbReference type="GO" id="GO:0008569">
    <property type="term" value="F:minus-end-directed microtubule motor activity"/>
    <property type="evidence" value="ECO:0007669"/>
    <property type="project" value="InterPro"/>
</dbReference>
<keyword evidence="6" id="KW-0547">Nucleotide-binding</keyword>
<evidence type="ECO:0000259" key="23">
    <source>
        <dbReference type="Pfam" id="PF18199"/>
    </source>
</evidence>
<dbReference type="InterPro" id="IPR041466">
    <property type="entry name" value="Dynein_AAA5_ext"/>
</dbReference>
<dbReference type="GO" id="GO:0007018">
    <property type="term" value="P:microtubule-based movement"/>
    <property type="evidence" value="ECO:0007669"/>
    <property type="project" value="InterPro"/>
</dbReference>
<evidence type="ECO:0000256" key="3">
    <source>
        <dbReference type="ARBA" id="ARBA00022490"/>
    </source>
</evidence>
<protein>
    <recommendedName>
        <fullName evidence="26">Dynein heavy chain, axonemal</fullName>
    </recommendedName>
</protein>
<dbReference type="InterPro" id="IPR024743">
    <property type="entry name" value="Dynein_HC_stalk"/>
</dbReference>
<dbReference type="Gene3D" id="3.40.50.300">
    <property type="entry name" value="P-loop containing nucleotide triphosphate hydrolases"/>
    <property type="match status" value="4"/>
</dbReference>
<evidence type="ECO:0000259" key="17">
    <source>
        <dbReference type="Pfam" id="PF12777"/>
    </source>
</evidence>
<dbReference type="GO" id="GO:0005874">
    <property type="term" value="C:microtubule"/>
    <property type="evidence" value="ECO:0007669"/>
    <property type="project" value="UniProtKB-KW"/>
</dbReference>
<dbReference type="GO" id="GO:0005524">
    <property type="term" value="F:ATP binding"/>
    <property type="evidence" value="ECO:0007669"/>
    <property type="project" value="UniProtKB-KW"/>
</dbReference>
<dbReference type="GO" id="GO:0031514">
    <property type="term" value="C:motile cilium"/>
    <property type="evidence" value="ECO:0007669"/>
    <property type="project" value="UniProtKB-ARBA"/>
</dbReference>
<feature type="coiled-coil region" evidence="14">
    <location>
        <begin position="1061"/>
        <end position="1095"/>
    </location>
</feature>
<dbReference type="InterPro" id="IPR004273">
    <property type="entry name" value="Dynein_heavy_D6_P-loop"/>
</dbReference>
<dbReference type="InterPro" id="IPR043160">
    <property type="entry name" value="Dynein_C_barrel"/>
</dbReference>
<gene>
    <name evidence="24" type="ORF">P879_07653</name>
</gene>
<dbReference type="InterPro" id="IPR027417">
    <property type="entry name" value="P-loop_NTPase"/>
</dbReference>
<dbReference type="Pfam" id="PF12777">
    <property type="entry name" value="MT"/>
    <property type="match status" value="1"/>
</dbReference>
<evidence type="ECO:0000256" key="7">
    <source>
        <dbReference type="ARBA" id="ARBA00022840"/>
    </source>
</evidence>
<proteinExistence type="inferred from homology"/>
<feature type="domain" description="Dynein heavy chain C-terminal" evidence="23">
    <location>
        <begin position="2193"/>
        <end position="2491"/>
    </location>
</feature>
<organism evidence="24 25">
    <name type="scientific">Paragonimus westermani</name>
    <dbReference type="NCBI Taxonomy" id="34504"/>
    <lineage>
        <taxon>Eukaryota</taxon>
        <taxon>Metazoa</taxon>
        <taxon>Spiralia</taxon>
        <taxon>Lophotrochozoa</taxon>
        <taxon>Platyhelminthes</taxon>
        <taxon>Trematoda</taxon>
        <taxon>Digenea</taxon>
        <taxon>Plagiorchiida</taxon>
        <taxon>Troglotremata</taxon>
        <taxon>Troglotrematidae</taxon>
        <taxon>Paragonimus</taxon>
    </lineage>
</organism>
<dbReference type="Pfam" id="PF17857">
    <property type="entry name" value="AAA_lid_1"/>
    <property type="match status" value="1"/>
</dbReference>
<keyword evidence="10" id="KW-0969">Cilium</keyword>